<organism evidence="2 3">
    <name type="scientific">Clydaea vesicula</name>
    <dbReference type="NCBI Taxonomy" id="447962"/>
    <lineage>
        <taxon>Eukaryota</taxon>
        <taxon>Fungi</taxon>
        <taxon>Fungi incertae sedis</taxon>
        <taxon>Chytridiomycota</taxon>
        <taxon>Chytridiomycota incertae sedis</taxon>
        <taxon>Chytridiomycetes</taxon>
        <taxon>Lobulomycetales</taxon>
        <taxon>Lobulomycetaceae</taxon>
        <taxon>Clydaea</taxon>
    </lineage>
</organism>
<dbReference type="EMBL" id="JADGJW010001408">
    <property type="protein sequence ID" value="KAJ3203589.1"/>
    <property type="molecule type" value="Genomic_DNA"/>
</dbReference>
<name>A0AAD5TU24_9FUNG</name>
<evidence type="ECO:0000259" key="1">
    <source>
        <dbReference type="Pfam" id="PF00085"/>
    </source>
</evidence>
<keyword evidence="3" id="KW-1185">Reference proteome</keyword>
<dbReference type="Proteomes" id="UP001211065">
    <property type="component" value="Unassembled WGS sequence"/>
</dbReference>
<dbReference type="SUPFAM" id="SSF52833">
    <property type="entry name" value="Thioredoxin-like"/>
    <property type="match status" value="1"/>
</dbReference>
<protein>
    <recommendedName>
        <fullName evidence="1">Thioredoxin domain-containing protein</fullName>
    </recommendedName>
</protein>
<dbReference type="Gene3D" id="3.40.30.10">
    <property type="entry name" value="Glutaredoxin"/>
    <property type="match status" value="1"/>
</dbReference>
<sequence>MAAIDEEEEAILRELELEDDDFSSKFRENRAKELKTSIDSYKEMKLNKFGVLSEPDNEGELIKLTSKSKYALISFYHEEFRRCHIMNGHLEELAKKYFNTKFMKFQVKNAPFLVEKLKIQVLPCVVMFIDGQTVDKIIGFEELGETDNFKIDVLEKRLIKSNAIQDDTIKDGNRPNTIFGFADTKRNDESDEDDF</sequence>
<evidence type="ECO:0000313" key="2">
    <source>
        <dbReference type="EMBL" id="KAJ3203589.1"/>
    </source>
</evidence>
<comment type="caution">
    <text evidence="2">The sequence shown here is derived from an EMBL/GenBank/DDBJ whole genome shotgun (WGS) entry which is preliminary data.</text>
</comment>
<proteinExistence type="predicted"/>
<dbReference type="Pfam" id="PF00085">
    <property type="entry name" value="Thioredoxin"/>
    <property type="match status" value="1"/>
</dbReference>
<dbReference type="InterPro" id="IPR013766">
    <property type="entry name" value="Thioredoxin_domain"/>
</dbReference>
<dbReference type="AlphaFoldDB" id="A0AAD5TU24"/>
<dbReference type="PANTHER" id="PTHR21148">
    <property type="entry name" value="THIOREDOXIN DOMAIN-CONTAINING PROTEIN 9"/>
    <property type="match status" value="1"/>
</dbReference>
<dbReference type="CDD" id="cd02989">
    <property type="entry name" value="Phd_like_TxnDC9"/>
    <property type="match status" value="1"/>
</dbReference>
<dbReference type="InterPro" id="IPR036249">
    <property type="entry name" value="Thioredoxin-like_sf"/>
</dbReference>
<evidence type="ECO:0000313" key="3">
    <source>
        <dbReference type="Proteomes" id="UP001211065"/>
    </source>
</evidence>
<feature type="domain" description="Thioredoxin" evidence="1">
    <location>
        <begin position="65"/>
        <end position="142"/>
    </location>
</feature>
<gene>
    <name evidence="2" type="ORF">HK099_001460</name>
</gene>
<accession>A0AAD5TU24</accession>
<reference evidence="2" key="1">
    <citation type="submission" date="2020-05" db="EMBL/GenBank/DDBJ databases">
        <title>Phylogenomic resolution of chytrid fungi.</title>
        <authorList>
            <person name="Stajich J.E."/>
            <person name="Amses K."/>
            <person name="Simmons R."/>
            <person name="Seto K."/>
            <person name="Myers J."/>
            <person name="Bonds A."/>
            <person name="Quandt C.A."/>
            <person name="Barry K."/>
            <person name="Liu P."/>
            <person name="Grigoriev I."/>
            <person name="Longcore J.E."/>
            <person name="James T.Y."/>
        </authorList>
    </citation>
    <scope>NUCLEOTIDE SEQUENCE</scope>
    <source>
        <strain evidence="2">JEL0476</strain>
    </source>
</reference>